<organism evidence="2 3">
    <name type="scientific">Steinernema hermaphroditum</name>
    <dbReference type="NCBI Taxonomy" id="289476"/>
    <lineage>
        <taxon>Eukaryota</taxon>
        <taxon>Metazoa</taxon>
        <taxon>Ecdysozoa</taxon>
        <taxon>Nematoda</taxon>
        <taxon>Chromadorea</taxon>
        <taxon>Rhabditida</taxon>
        <taxon>Tylenchina</taxon>
        <taxon>Panagrolaimomorpha</taxon>
        <taxon>Strongyloidoidea</taxon>
        <taxon>Steinernematidae</taxon>
        <taxon>Steinernema</taxon>
    </lineage>
</organism>
<name>A0AA39IS76_9BILA</name>
<dbReference type="Proteomes" id="UP001175271">
    <property type="component" value="Unassembled WGS sequence"/>
</dbReference>
<evidence type="ECO:0000313" key="2">
    <source>
        <dbReference type="EMBL" id="KAK0428229.1"/>
    </source>
</evidence>
<keyword evidence="1" id="KW-0732">Signal</keyword>
<feature type="chain" id="PRO_5041359463" evidence="1">
    <location>
        <begin position="17"/>
        <end position="215"/>
    </location>
</feature>
<gene>
    <name evidence="2" type="ORF">QR680_010687</name>
</gene>
<evidence type="ECO:0000256" key="1">
    <source>
        <dbReference type="SAM" id="SignalP"/>
    </source>
</evidence>
<dbReference type="EMBL" id="JAUCMV010000001">
    <property type="protein sequence ID" value="KAK0428229.1"/>
    <property type="molecule type" value="Genomic_DNA"/>
</dbReference>
<comment type="caution">
    <text evidence="2">The sequence shown here is derived from an EMBL/GenBank/DDBJ whole genome shotgun (WGS) entry which is preliminary data.</text>
</comment>
<reference evidence="2" key="1">
    <citation type="submission" date="2023-06" db="EMBL/GenBank/DDBJ databases">
        <title>Genomic analysis of the entomopathogenic nematode Steinernema hermaphroditum.</title>
        <authorList>
            <person name="Schwarz E.M."/>
            <person name="Heppert J.K."/>
            <person name="Baniya A."/>
            <person name="Schwartz H.T."/>
            <person name="Tan C.-H."/>
            <person name="Antoshechkin I."/>
            <person name="Sternberg P.W."/>
            <person name="Goodrich-Blair H."/>
            <person name="Dillman A.R."/>
        </authorList>
    </citation>
    <scope>NUCLEOTIDE SEQUENCE</scope>
    <source>
        <strain evidence="2">PS9179</strain>
        <tissue evidence="2">Whole animal</tissue>
    </source>
</reference>
<dbReference type="AlphaFoldDB" id="A0AA39IS76"/>
<feature type="signal peptide" evidence="1">
    <location>
        <begin position="1"/>
        <end position="16"/>
    </location>
</feature>
<accession>A0AA39IS76</accession>
<protein>
    <submittedName>
        <fullName evidence="2">Uncharacterized protein</fullName>
    </submittedName>
</protein>
<evidence type="ECO:0000313" key="3">
    <source>
        <dbReference type="Proteomes" id="UP001175271"/>
    </source>
</evidence>
<proteinExistence type="predicted"/>
<sequence>MIVRLLILCSLTVALCQGCARMVPPGETDSSTNTTEMPDVRARVFVEDPKANGLKISNHNRRMCKNGYKYIFEDNQDANPGTSKEVKLECSNPICLCTMDGCWQTETEENEDHIVNLANFCQQGTCKIMAKLPGKAYNLTALTGDMDFIGADQTQFVNVPIRLKDGKVIMVEKPVVQEWGSGVYLSDVVKVGCRNCTEFEEAEEMECNTETRKSE</sequence>
<keyword evidence="3" id="KW-1185">Reference proteome</keyword>